<gene>
    <name evidence="2" type="ORF">QO001_005836</name>
</gene>
<evidence type="ECO:0000313" key="3">
    <source>
        <dbReference type="Proteomes" id="UP001223420"/>
    </source>
</evidence>
<dbReference type="Proteomes" id="UP001223420">
    <property type="component" value="Unassembled WGS sequence"/>
</dbReference>
<dbReference type="RefSeq" id="WP_007564088.1">
    <property type="nucleotide sequence ID" value="NZ_JARVWR010000020.1"/>
</dbReference>
<dbReference type="EMBL" id="JAUSWL010000018">
    <property type="protein sequence ID" value="MDQ0546884.1"/>
    <property type="molecule type" value="Genomic_DNA"/>
</dbReference>
<dbReference type="Pfam" id="PF05275">
    <property type="entry name" value="CopB"/>
    <property type="match status" value="1"/>
</dbReference>
<dbReference type="InterPro" id="IPR007939">
    <property type="entry name" value="Cu-R_B_prcur"/>
</dbReference>
<evidence type="ECO:0000313" key="2">
    <source>
        <dbReference type="EMBL" id="MDQ0546884.1"/>
    </source>
</evidence>
<keyword evidence="1" id="KW-0732">Signal</keyword>
<sequence>MFRFIRAGAPAVLAALVWQAASATSASAQSTGLWATQLGAETLGGAAPYGNPISDDRTYVHGFVNQLEGRIGSGSYFRWDGQAWIGDDYNKLWLKSEGRYNAEGKGRVSDGDHELLYTRPLTTYFDMQVGVRSDIDSARNRTWAAFGVQGLAPGFWNVEGTVYASDGGHFALKTNAFYDLYLTQRLVLQPQFETNWYTKTDYARGVGAGLSDVDTGLRLRYDFTRKFSPYIGVTYQRFFGETAHLRKEDGNKTDDVRFVAGLQTWF</sequence>
<dbReference type="GO" id="GO:0006878">
    <property type="term" value="P:intracellular copper ion homeostasis"/>
    <property type="evidence" value="ECO:0007669"/>
    <property type="project" value="InterPro"/>
</dbReference>
<comment type="caution">
    <text evidence="2">The sequence shown here is derived from an EMBL/GenBank/DDBJ whole genome shotgun (WGS) entry which is preliminary data.</text>
</comment>
<organism evidence="2 3">
    <name type="scientific">Methylobacterium brachiatum</name>
    <dbReference type="NCBI Taxonomy" id="269660"/>
    <lineage>
        <taxon>Bacteria</taxon>
        <taxon>Pseudomonadati</taxon>
        <taxon>Pseudomonadota</taxon>
        <taxon>Alphaproteobacteria</taxon>
        <taxon>Hyphomicrobiales</taxon>
        <taxon>Methylobacteriaceae</taxon>
        <taxon>Methylobacterium</taxon>
    </lineage>
</organism>
<protein>
    <submittedName>
        <fullName evidence="2">Copper resistance protein B</fullName>
    </submittedName>
</protein>
<proteinExistence type="predicted"/>
<dbReference type="GO" id="GO:0009279">
    <property type="term" value="C:cell outer membrane"/>
    <property type="evidence" value="ECO:0007669"/>
    <property type="project" value="InterPro"/>
</dbReference>
<dbReference type="GO" id="GO:0005507">
    <property type="term" value="F:copper ion binding"/>
    <property type="evidence" value="ECO:0007669"/>
    <property type="project" value="InterPro"/>
</dbReference>
<reference evidence="2" key="1">
    <citation type="submission" date="2023-07" db="EMBL/GenBank/DDBJ databases">
        <title>Genomic Encyclopedia of Type Strains, Phase IV (KMG-IV): sequencing the most valuable type-strain genomes for metagenomic binning, comparative biology and taxonomic classification.</title>
        <authorList>
            <person name="Goeker M."/>
        </authorList>
    </citation>
    <scope>NUCLEOTIDE SEQUENCE</scope>
    <source>
        <strain evidence="2">DSM 19569</strain>
    </source>
</reference>
<feature type="signal peptide" evidence="1">
    <location>
        <begin position="1"/>
        <end position="28"/>
    </location>
</feature>
<name>A0AAJ1WXR6_9HYPH</name>
<dbReference type="AlphaFoldDB" id="A0AAJ1WXR6"/>
<accession>A0AAJ1WXR6</accession>
<evidence type="ECO:0000256" key="1">
    <source>
        <dbReference type="SAM" id="SignalP"/>
    </source>
</evidence>
<feature type="chain" id="PRO_5042546996" evidence="1">
    <location>
        <begin position="29"/>
        <end position="266"/>
    </location>
</feature>